<sequence>PFKVPEMALRVCVIPLALASLWEMATNKQADDTYGEISFSNLSGFKSACITLPHLFF</sequence>
<accession>A0A453NS39</accession>
<organism evidence="10 11">
    <name type="scientific">Aegilops tauschii subsp. strangulata</name>
    <name type="common">Goatgrass</name>
    <dbReference type="NCBI Taxonomy" id="200361"/>
    <lineage>
        <taxon>Eukaryota</taxon>
        <taxon>Viridiplantae</taxon>
        <taxon>Streptophyta</taxon>
        <taxon>Embryophyta</taxon>
        <taxon>Tracheophyta</taxon>
        <taxon>Spermatophyta</taxon>
        <taxon>Magnoliopsida</taxon>
        <taxon>Liliopsida</taxon>
        <taxon>Poales</taxon>
        <taxon>Poaceae</taxon>
        <taxon>BOP clade</taxon>
        <taxon>Pooideae</taxon>
        <taxon>Triticodae</taxon>
        <taxon>Triticeae</taxon>
        <taxon>Triticinae</taxon>
        <taxon>Aegilops</taxon>
    </lineage>
</organism>
<evidence type="ECO:0000256" key="3">
    <source>
        <dbReference type="ARBA" id="ARBA00022475"/>
    </source>
</evidence>
<dbReference type="Pfam" id="PF04535">
    <property type="entry name" value="CASP_dom"/>
    <property type="match status" value="1"/>
</dbReference>
<evidence type="ECO:0000256" key="8">
    <source>
        <dbReference type="SAM" id="SignalP"/>
    </source>
</evidence>
<reference evidence="10" key="3">
    <citation type="journal article" date="2017" name="Nature">
        <title>Genome sequence of the progenitor of the wheat D genome Aegilops tauschii.</title>
        <authorList>
            <person name="Luo M.C."/>
            <person name="Gu Y.Q."/>
            <person name="Puiu D."/>
            <person name="Wang H."/>
            <person name="Twardziok S.O."/>
            <person name="Deal K.R."/>
            <person name="Huo N."/>
            <person name="Zhu T."/>
            <person name="Wang L."/>
            <person name="Wang Y."/>
            <person name="McGuire P.E."/>
            <person name="Liu S."/>
            <person name="Long H."/>
            <person name="Ramasamy R.K."/>
            <person name="Rodriguez J.C."/>
            <person name="Van S.L."/>
            <person name="Yuan L."/>
            <person name="Wang Z."/>
            <person name="Xia Z."/>
            <person name="Xiao L."/>
            <person name="Anderson O.D."/>
            <person name="Ouyang S."/>
            <person name="Liang Y."/>
            <person name="Zimin A.V."/>
            <person name="Pertea G."/>
            <person name="Qi P."/>
            <person name="Bennetzen J.L."/>
            <person name="Dai X."/>
            <person name="Dawson M.W."/>
            <person name="Muller H.G."/>
            <person name="Kugler K."/>
            <person name="Rivarola-Duarte L."/>
            <person name="Spannagl M."/>
            <person name="Mayer K.F.X."/>
            <person name="Lu F.H."/>
            <person name="Bevan M.W."/>
            <person name="Leroy P."/>
            <person name="Li P."/>
            <person name="You F.M."/>
            <person name="Sun Q."/>
            <person name="Liu Z."/>
            <person name="Lyons E."/>
            <person name="Wicker T."/>
            <person name="Salzberg S.L."/>
            <person name="Devos K.M."/>
            <person name="Dvorak J."/>
        </authorList>
    </citation>
    <scope>NUCLEOTIDE SEQUENCE [LARGE SCALE GENOMIC DNA]</scope>
    <source>
        <strain evidence="10">cv. AL8/78</strain>
    </source>
</reference>
<dbReference type="EnsemblPlants" id="AET6Gv20463100.4">
    <property type="protein sequence ID" value="AET6Gv20463100.4"/>
    <property type="gene ID" value="AET6Gv20463100"/>
</dbReference>
<keyword evidence="11" id="KW-1185">Reference proteome</keyword>
<feature type="signal peptide" evidence="8">
    <location>
        <begin position="1"/>
        <end position="19"/>
    </location>
</feature>
<keyword evidence="5" id="KW-1133">Transmembrane helix</keyword>
<reference evidence="10" key="5">
    <citation type="journal article" date="2021" name="G3 (Bethesda)">
        <title>Aegilops tauschii genome assembly Aet v5.0 features greater sequence contiguity and improved annotation.</title>
        <authorList>
            <person name="Wang L."/>
            <person name="Zhu T."/>
            <person name="Rodriguez J.C."/>
            <person name="Deal K.R."/>
            <person name="Dubcovsky J."/>
            <person name="McGuire P.E."/>
            <person name="Lux T."/>
            <person name="Spannagl M."/>
            <person name="Mayer K.F.X."/>
            <person name="Baldrich P."/>
            <person name="Meyers B.C."/>
            <person name="Huo N."/>
            <person name="Gu Y.Q."/>
            <person name="Zhou H."/>
            <person name="Devos K.M."/>
            <person name="Bennetzen J.L."/>
            <person name="Unver T."/>
            <person name="Budak H."/>
            <person name="Gulick P.J."/>
            <person name="Galiba G."/>
            <person name="Kalapos B."/>
            <person name="Nelson D.R."/>
            <person name="Li P."/>
            <person name="You F.M."/>
            <person name="Luo M.C."/>
            <person name="Dvorak J."/>
        </authorList>
    </citation>
    <scope>NUCLEOTIDE SEQUENCE [LARGE SCALE GENOMIC DNA]</scope>
    <source>
        <strain evidence="10">cv. AL8/78</strain>
    </source>
</reference>
<keyword evidence="3 7" id="KW-1003">Cell membrane</keyword>
<protein>
    <recommendedName>
        <fullName evidence="7">CASP-like protein</fullName>
    </recommendedName>
</protein>
<keyword evidence="4" id="KW-0812">Transmembrane</keyword>
<feature type="domain" description="Casparian strip membrane protein" evidence="9">
    <location>
        <begin position="3"/>
        <end position="46"/>
    </location>
</feature>
<dbReference type="Gramene" id="AET6Gv20463100.4">
    <property type="protein sequence ID" value="AET6Gv20463100.4"/>
    <property type="gene ID" value="AET6Gv20463100"/>
</dbReference>
<evidence type="ECO:0000256" key="4">
    <source>
        <dbReference type="ARBA" id="ARBA00022692"/>
    </source>
</evidence>
<keyword evidence="8" id="KW-0732">Signal</keyword>
<dbReference type="InterPro" id="IPR006702">
    <property type="entry name" value="CASP_dom"/>
</dbReference>
<reference evidence="11" key="1">
    <citation type="journal article" date="2014" name="Science">
        <title>Ancient hybridizations among the ancestral genomes of bread wheat.</title>
        <authorList>
            <consortium name="International Wheat Genome Sequencing Consortium,"/>
            <person name="Marcussen T."/>
            <person name="Sandve S.R."/>
            <person name="Heier L."/>
            <person name="Spannagl M."/>
            <person name="Pfeifer M."/>
            <person name="Jakobsen K.S."/>
            <person name="Wulff B.B."/>
            <person name="Steuernagel B."/>
            <person name="Mayer K.F."/>
            <person name="Olsen O.A."/>
        </authorList>
    </citation>
    <scope>NUCLEOTIDE SEQUENCE [LARGE SCALE GENOMIC DNA]</scope>
    <source>
        <strain evidence="11">cv. AL8/78</strain>
    </source>
</reference>
<name>A0A453NS39_AEGTS</name>
<evidence type="ECO:0000313" key="11">
    <source>
        <dbReference type="Proteomes" id="UP000015105"/>
    </source>
</evidence>
<comment type="subunit">
    <text evidence="7">Homodimer and heterodimers.</text>
</comment>
<proteinExistence type="inferred from homology"/>
<reference evidence="11" key="2">
    <citation type="journal article" date="2017" name="Nat. Plants">
        <title>The Aegilops tauschii genome reveals multiple impacts of transposons.</title>
        <authorList>
            <person name="Zhao G."/>
            <person name="Zou C."/>
            <person name="Li K."/>
            <person name="Wang K."/>
            <person name="Li T."/>
            <person name="Gao L."/>
            <person name="Zhang X."/>
            <person name="Wang H."/>
            <person name="Yang Z."/>
            <person name="Liu X."/>
            <person name="Jiang W."/>
            <person name="Mao L."/>
            <person name="Kong X."/>
            <person name="Jiao Y."/>
            <person name="Jia J."/>
        </authorList>
    </citation>
    <scope>NUCLEOTIDE SEQUENCE [LARGE SCALE GENOMIC DNA]</scope>
    <source>
        <strain evidence="11">cv. AL8/78</strain>
    </source>
</reference>
<reference evidence="10" key="4">
    <citation type="submission" date="2019-03" db="UniProtKB">
        <authorList>
            <consortium name="EnsemblPlants"/>
        </authorList>
    </citation>
    <scope>IDENTIFICATION</scope>
</reference>
<feature type="chain" id="PRO_5019240228" description="CASP-like protein" evidence="8">
    <location>
        <begin position="20"/>
        <end position="57"/>
    </location>
</feature>
<dbReference type="AlphaFoldDB" id="A0A453NS39"/>
<evidence type="ECO:0000256" key="7">
    <source>
        <dbReference type="RuleBase" id="RU361233"/>
    </source>
</evidence>
<comment type="subcellular location">
    <subcellularLocation>
        <location evidence="1 7">Cell membrane</location>
        <topology evidence="1 7">Multi-pass membrane protein</topology>
    </subcellularLocation>
</comment>
<evidence type="ECO:0000256" key="1">
    <source>
        <dbReference type="ARBA" id="ARBA00004651"/>
    </source>
</evidence>
<comment type="similarity">
    <text evidence="2 7">Belongs to the Casparian strip membrane proteins (CASP) family.</text>
</comment>
<dbReference type="Proteomes" id="UP000015105">
    <property type="component" value="Chromosome 6D"/>
</dbReference>
<evidence type="ECO:0000313" key="10">
    <source>
        <dbReference type="EnsemblPlants" id="AET6Gv20463100.4"/>
    </source>
</evidence>
<evidence type="ECO:0000256" key="6">
    <source>
        <dbReference type="ARBA" id="ARBA00023136"/>
    </source>
</evidence>
<keyword evidence="6" id="KW-0472">Membrane</keyword>
<evidence type="ECO:0000256" key="2">
    <source>
        <dbReference type="ARBA" id="ARBA00007651"/>
    </source>
</evidence>
<evidence type="ECO:0000259" key="9">
    <source>
        <dbReference type="Pfam" id="PF04535"/>
    </source>
</evidence>
<evidence type="ECO:0000256" key="5">
    <source>
        <dbReference type="ARBA" id="ARBA00022989"/>
    </source>
</evidence>
<dbReference type="GO" id="GO:0005886">
    <property type="term" value="C:plasma membrane"/>
    <property type="evidence" value="ECO:0007669"/>
    <property type="project" value="UniProtKB-SubCell"/>
</dbReference>